<accession>C5LAJ5</accession>
<evidence type="ECO:0000256" key="11">
    <source>
        <dbReference type="SAM" id="MobiDB-lite"/>
    </source>
</evidence>
<dbReference type="EMBL" id="GG680729">
    <property type="protein sequence ID" value="EER06451.1"/>
    <property type="molecule type" value="Genomic_DNA"/>
</dbReference>
<dbReference type="EC" id="2.7.12.1" evidence="2"/>
<gene>
    <name evidence="13" type="ORF">Pmar_PMAR006262</name>
</gene>
<evidence type="ECO:0000313" key="13">
    <source>
        <dbReference type="EMBL" id="EER06451.1"/>
    </source>
</evidence>
<dbReference type="PANTHER" id="PTHR24058:SF22">
    <property type="entry name" value="DUAL SPECIFICITY TYROSINE-PHOSPHORYLATION-REGULATED KINASE 4"/>
    <property type="match status" value="1"/>
</dbReference>
<keyword evidence="4" id="KW-0808">Transferase</keyword>
<evidence type="ECO:0000256" key="5">
    <source>
        <dbReference type="ARBA" id="ARBA00022741"/>
    </source>
</evidence>
<dbReference type="OrthoDB" id="9332038at2759"/>
<evidence type="ECO:0000256" key="1">
    <source>
        <dbReference type="ARBA" id="ARBA00008867"/>
    </source>
</evidence>
<dbReference type="GeneID" id="9065563"/>
<dbReference type="GO" id="GO:0004674">
    <property type="term" value="F:protein serine/threonine kinase activity"/>
    <property type="evidence" value="ECO:0007669"/>
    <property type="project" value="UniProtKB-KW"/>
</dbReference>
<comment type="catalytic activity">
    <reaction evidence="9">
        <text>L-threonyl-[protein] + ATP = O-phospho-L-threonyl-[protein] + ADP + H(+)</text>
        <dbReference type="Rhea" id="RHEA:46608"/>
        <dbReference type="Rhea" id="RHEA-COMP:11060"/>
        <dbReference type="Rhea" id="RHEA-COMP:11605"/>
        <dbReference type="ChEBI" id="CHEBI:15378"/>
        <dbReference type="ChEBI" id="CHEBI:30013"/>
        <dbReference type="ChEBI" id="CHEBI:30616"/>
        <dbReference type="ChEBI" id="CHEBI:61977"/>
        <dbReference type="ChEBI" id="CHEBI:456216"/>
        <dbReference type="EC" id="2.7.12.1"/>
    </reaction>
</comment>
<reference evidence="13 14" key="1">
    <citation type="submission" date="2008-07" db="EMBL/GenBank/DDBJ databases">
        <authorList>
            <person name="El-Sayed N."/>
            <person name="Caler E."/>
            <person name="Inman J."/>
            <person name="Amedeo P."/>
            <person name="Hass B."/>
            <person name="Wortman J."/>
        </authorList>
    </citation>
    <scope>NUCLEOTIDE SEQUENCE [LARGE SCALE GENOMIC DNA]</scope>
    <source>
        <strain evidence="14">ATCC 50983 / TXsc</strain>
    </source>
</reference>
<keyword evidence="6 13" id="KW-0418">Kinase</keyword>
<evidence type="ECO:0000256" key="10">
    <source>
        <dbReference type="ARBA" id="ARBA00051680"/>
    </source>
</evidence>
<dbReference type="InterPro" id="IPR050494">
    <property type="entry name" value="Ser_Thr_dual-spec_kinase"/>
</dbReference>
<dbReference type="Gene3D" id="3.30.200.20">
    <property type="entry name" value="Phosphorylase Kinase, domain 1"/>
    <property type="match status" value="1"/>
</dbReference>
<dbReference type="Gene3D" id="3.30.10.30">
    <property type="entry name" value="DYRK"/>
    <property type="match status" value="1"/>
</dbReference>
<evidence type="ECO:0000256" key="7">
    <source>
        <dbReference type="ARBA" id="ARBA00022840"/>
    </source>
</evidence>
<feature type="region of interest" description="Disordered" evidence="11">
    <location>
        <begin position="39"/>
        <end position="64"/>
    </location>
</feature>
<name>C5LAJ5_PERM5</name>
<evidence type="ECO:0000313" key="14">
    <source>
        <dbReference type="Proteomes" id="UP000007800"/>
    </source>
</evidence>
<dbReference type="Gene3D" id="1.10.510.10">
    <property type="entry name" value="Transferase(Phosphotransferase) domain 1"/>
    <property type="match status" value="1"/>
</dbReference>
<keyword evidence="5" id="KW-0547">Nucleotide-binding</keyword>
<dbReference type="GO" id="GO:0004712">
    <property type="term" value="F:protein serine/threonine/tyrosine kinase activity"/>
    <property type="evidence" value="ECO:0007669"/>
    <property type="project" value="UniProtKB-EC"/>
</dbReference>
<dbReference type="InterPro" id="IPR011009">
    <property type="entry name" value="Kinase-like_dom_sf"/>
</dbReference>
<dbReference type="GO" id="GO:0005737">
    <property type="term" value="C:cytoplasm"/>
    <property type="evidence" value="ECO:0007669"/>
    <property type="project" value="TreeGrafter"/>
</dbReference>
<feature type="domain" description="Protein kinase" evidence="12">
    <location>
        <begin position="156"/>
        <end position="456"/>
    </location>
</feature>
<feature type="region of interest" description="Disordered" evidence="11">
    <location>
        <begin position="1"/>
        <end position="26"/>
    </location>
</feature>
<dbReference type="GO" id="GO:0005856">
    <property type="term" value="C:cytoskeleton"/>
    <property type="evidence" value="ECO:0007669"/>
    <property type="project" value="TreeGrafter"/>
</dbReference>
<keyword evidence="14" id="KW-1185">Reference proteome</keyword>
<dbReference type="InterPro" id="IPR000719">
    <property type="entry name" value="Prot_kinase_dom"/>
</dbReference>
<evidence type="ECO:0000256" key="2">
    <source>
        <dbReference type="ARBA" id="ARBA00013203"/>
    </source>
</evidence>
<sequence length="477" mass="54919">MFPPDCVSDYENESDHASYDSDDEPSFFERFPFRLCKRRRKPSDEKENSGVQTPKKGIPSETLPNAPITAGAAIRMFGDELLPYEQSEIVGYPEIWFMGHPLARKFWRGLIACLCNAYAVMNGKFEYHQCELDSNGYDDVYGDYRIVLNHHVGYRFEILDLFGRGDFGHVLDVFDHKTKCRRALKMVRKPEFDLSNQYVELRTFRHLVSYPSYGYSTVITFYEALYFRHHLCLVLEPGYMSLHDYLNGLESKRLPLTTICAIAKQLISALVYLKDYGVIHCNLKPQNILLMSPVSNEIRVIGFGTSKRWPLFRRPLREFQSLRYRSPEVMLRLPCDEKIDMWSLGCILAELFTGVPLFDGENEVNQLKLMSVVIGQLPAYLASHCFRRRALASAISSGKISASRSPRPASSFSDDFLAIHESVPFEKDFQDFIRKILVWDSKKRLSAANACSHPLICAHLDKLEEEHDREEETAQAE</sequence>
<dbReference type="AlphaFoldDB" id="C5LAJ5"/>
<dbReference type="SUPFAM" id="SSF56112">
    <property type="entry name" value="Protein kinase-like (PK-like)"/>
    <property type="match status" value="1"/>
</dbReference>
<dbReference type="PROSITE" id="PS50011">
    <property type="entry name" value="PROTEIN_KINASE_DOM"/>
    <property type="match status" value="1"/>
</dbReference>
<evidence type="ECO:0000256" key="6">
    <source>
        <dbReference type="ARBA" id="ARBA00022777"/>
    </source>
</evidence>
<keyword evidence="3" id="KW-0723">Serine/threonine-protein kinase</keyword>
<dbReference type="InterPro" id="IPR042521">
    <property type="entry name" value="DYRK"/>
</dbReference>
<comment type="similarity">
    <text evidence="1">Belongs to the protein kinase superfamily. CMGC Ser/Thr protein kinase family. MNB/DYRK subfamily.</text>
</comment>
<dbReference type="RefSeq" id="XP_002774635.1">
    <property type="nucleotide sequence ID" value="XM_002774589.1"/>
</dbReference>
<evidence type="ECO:0000256" key="3">
    <source>
        <dbReference type="ARBA" id="ARBA00022527"/>
    </source>
</evidence>
<dbReference type="PANTHER" id="PTHR24058">
    <property type="entry name" value="DUAL SPECIFICITY PROTEIN KINASE"/>
    <property type="match status" value="1"/>
</dbReference>
<dbReference type="GO" id="GO:0005524">
    <property type="term" value="F:ATP binding"/>
    <property type="evidence" value="ECO:0007669"/>
    <property type="project" value="UniProtKB-KW"/>
</dbReference>
<evidence type="ECO:0000256" key="4">
    <source>
        <dbReference type="ARBA" id="ARBA00022679"/>
    </source>
</evidence>
<dbReference type="Pfam" id="PF00069">
    <property type="entry name" value="Pkinase"/>
    <property type="match status" value="1"/>
</dbReference>
<keyword evidence="7" id="KW-0067">ATP-binding</keyword>
<evidence type="ECO:0000256" key="8">
    <source>
        <dbReference type="ARBA" id="ARBA00049003"/>
    </source>
</evidence>
<evidence type="ECO:0000256" key="9">
    <source>
        <dbReference type="ARBA" id="ARBA00049308"/>
    </source>
</evidence>
<dbReference type="InParanoid" id="C5LAJ5"/>
<organism evidence="14">
    <name type="scientific">Perkinsus marinus (strain ATCC 50983 / TXsc)</name>
    <dbReference type="NCBI Taxonomy" id="423536"/>
    <lineage>
        <taxon>Eukaryota</taxon>
        <taxon>Sar</taxon>
        <taxon>Alveolata</taxon>
        <taxon>Perkinsozoa</taxon>
        <taxon>Perkinsea</taxon>
        <taxon>Perkinsida</taxon>
        <taxon>Perkinsidae</taxon>
        <taxon>Perkinsus</taxon>
    </lineage>
</organism>
<dbReference type="Proteomes" id="UP000007800">
    <property type="component" value="Unassembled WGS sequence"/>
</dbReference>
<comment type="catalytic activity">
    <reaction evidence="8">
        <text>L-seryl-[protein] + ATP = O-phospho-L-seryl-[protein] + ADP + H(+)</text>
        <dbReference type="Rhea" id="RHEA:17989"/>
        <dbReference type="Rhea" id="RHEA-COMP:9863"/>
        <dbReference type="Rhea" id="RHEA-COMP:11604"/>
        <dbReference type="ChEBI" id="CHEBI:15378"/>
        <dbReference type="ChEBI" id="CHEBI:29999"/>
        <dbReference type="ChEBI" id="CHEBI:30616"/>
        <dbReference type="ChEBI" id="CHEBI:83421"/>
        <dbReference type="ChEBI" id="CHEBI:456216"/>
        <dbReference type="EC" id="2.7.12.1"/>
    </reaction>
</comment>
<protein>
    <recommendedName>
        <fullName evidence="2">dual-specificity kinase</fullName>
        <ecNumber evidence="2">2.7.12.1</ecNumber>
    </recommendedName>
</protein>
<proteinExistence type="inferred from homology"/>
<evidence type="ECO:0000259" key="12">
    <source>
        <dbReference type="PROSITE" id="PS50011"/>
    </source>
</evidence>
<comment type="catalytic activity">
    <reaction evidence="10">
        <text>L-tyrosyl-[protein] + ATP = O-phospho-L-tyrosyl-[protein] + ADP + H(+)</text>
        <dbReference type="Rhea" id="RHEA:10596"/>
        <dbReference type="Rhea" id="RHEA-COMP:10136"/>
        <dbReference type="Rhea" id="RHEA-COMP:20101"/>
        <dbReference type="ChEBI" id="CHEBI:15378"/>
        <dbReference type="ChEBI" id="CHEBI:30616"/>
        <dbReference type="ChEBI" id="CHEBI:46858"/>
        <dbReference type="ChEBI" id="CHEBI:61978"/>
        <dbReference type="ChEBI" id="CHEBI:456216"/>
        <dbReference type="EC" id="2.7.12.1"/>
    </reaction>
</comment>